<dbReference type="AlphaFoldDB" id="A0AAD1U3W2"/>
<accession>A0AAD1U3W2</accession>
<dbReference type="Proteomes" id="UP001295684">
    <property type="component" value="Unassembled WGS sequence"/>
</dbReference>
<sequence>MAWHTQGSKYKEFLQMKDYVSHKIRMQKTKPSSLITSPNYRQTFLKYMRKNRERKLRVNSKILRKENLRIFKRLENIDLKGTKLKAKKRNNPRHEFSLDSVRGKKRSNDATGDTRNIFTPRKRDIMTPEIDYSKFGTNFFSVQDQINQMREISDYKEKNTSFMSNSRVIQRNNFSNCNSSRSNAKVNPFVRKYFHKLRNQKYHKPDVCNVINKLATNFGLKNKQSNYQKSSPPKMGGQQKRKIFSTSILCSSGVTTMHTANNMTRQNTKSELYEENEGGSGRKNRHLSPASNYIPILTQSEHRKIKNLSSRREVSPMVMTWDTFK</sequence>
<proteinExistence type="predicted"/>
<feature type="region of interest" description="Disordered" evidence="1">
    <location>
        <begin position="87"/>
        <end position="116"/>
    </location>
</feature>
<keyword evidence="3" id="KW-1185">Reference proteome</keyword>
<comment type="caution">
    <text evidence="2">The sequence shown here is derived from an EMBL/GenBank/DDBJ whole genome shotgun (WGS) entry which is preliminary data.</text>
</comment>
<protein>
    <submittedName>
        <fullName evidence="2">Uncharacterized protein</fullName>
    </submittedName>
</protein>
<evidence type="ECO:0000256" key="1">
    <source>
        <dbReference type="SAM" id="MobiDB-lite"/>
    </source>
</evidence>
<organism evidence="2 3">
    <name type="scientific">Euplotes crassus</name>
    <dbReference type="NCBI Taxonomy" id="5936"/>
    <lineage>
        <taxon>Eukaryota</taxon>
        <taxon>Sar</taxon>
        <taxon>Alveolata</taxon>
        <taxon>Ciliophora</taxon>
        <taxon>Intramacronucleata</taxon>
        <taxon>Spirotrichea</taxon>
        <taxon>Hypotrichia</taxon>
        <taxon>Euplotida</taxon>
        <taxon>Euplotidae</taxon>
        <taxon>Moneuplotes</taxon>
    </lineage>
</organism>
<gene>
    <name evidence="2" type="ORF">ECRASSUSDP1_LOCUS1019</name>
</gene>
<evidence type="ECO:0000313" key="3">
    <source>
        <dbReference type="Proteomes" id="UP001295684"/>
    </source>
</evidence>
<dbReference type="EMBL" id="CAMPGE010000960">
    <property type="protein sequence ID" value="CAI2359726.1"/>
    <property type="molecule type" value="Genomic_DNA"/>
</dbReference>
<feature type="region of interest" description="Disordered" evidence="1">
    <location>
        <begin position="265"/>
        <end position="288"/>
    </location>
</feature>
<reference evidence="2" key="1">
    <citation type="submission" date="2023-07" db="EMBL/GenBank/DDBJ databases">
        <authorList>
            <consortium name="AG Swart"/>
            <person name="Singh M."/>
            <person name="Singh A."/>
            <person name="Seah K."/>
            <person name="Emmerich C."/>
        </authorList>
    </citation>
    <scope>NUCLEOTIDE SEQUENCE</scope>
    <source>
        <strain evidence="2">DP1</strain>
    </source>
</reference>
<evidence type="ECO:0000313" key="2">
    <source>
        <dbReference type="EMBL" id="CAI2359726.1"/>
    </source>
</evidence>
<name>A0AAD1U3W2_EUPCR</name>